<evidence type="ECO:0000256" key="6">
    <source>
        <dbReference type="ARBA" id="ARBA00023136"/>
    </source>
</evidence>
<dbReference type="Pfam" id="PF04488">
    <property type="entry name" value="Gly_transf_sug"/>
    <property type="match status" value="1"/>
</dbReference>
<dbReference type="PANTHER" id="PTHR12042:SF21">
    <property type="entry name" value="ALPHA1,4-GALACTOSYLTRANSFERASE 1-RELATED"/>
    <property type="match status" value="1"/>
</dbReference>
<evidence type="ECO:0000313" key="8">
    <source>
        <dbReference type="EMBL" id="KAH7969704.1"/>
    </source>
</evidence>
<comment type="subcellular location">
    <subcellularLocation>
        <location evidence="1">Golgi apparatus membrane</location>
        <topology evidence="1">Single-pass type II membrane protein</topology>
    </subcellularLocation>
</comment>
<evidence type="ECO:0000259" key="7">
    <source>
        <dbReference type="Pfam" id="PF04572"/>
    </source>
</evidence>
<dbReference type="PANTHER" id="PTHR12042">
    <property type="entry name" value="LACTOSYLCERAMIDE 4-ALPHA-GALACTOSYLTRANSFERASE ALPHA- 1,4-GALACTOSYLTRANSFERASE"/>
    <property type="match status" value="1"/>
</dbReference>
<dbReference type="Pfam" id="PF04572">
    <property type="entry name" value="Gb3_synth"/>
    <property type="match status" value="1"/>
</dbReference>
<protein>
    <recommendedName>
        <fullName evidence="7">Alpha 1,4-glycosyltransferase domain-containing protein</fullName>
    </recommendedName>
</protein>
<dbReference type="GO" id="GO:0006688">
    <property type="term" value="P:glycosphingolipid biosynthetic process"/>
    <property type="evidence" value="ECO:0007669"/>
    <property type="project" value="TreeGrafter"/>
</dbReference>
<reference evidence="8" key="2">
    <citation type="submission" date="2021-09" db="EMBL/GenBank/DDBJ databases">
        <authorList>
            <person name="Jia N."/>
            <person name="Wang J."/>
            <person name="Shi W."/>
            <person name="Du L."/>
            <person name="Sun Y."/>
            <person name="Zhan W."/>
            <person name="Jiang J."/>
            <person name="Wang Q."/>
            <person name="Zhang B."/>
            <person name="Ji P."/>
            <person name="Sakyi L.B."/>
            <person name="Cui X."/>
            <person name="Yuan T."/>
            <person name="Jiang B."/>
            <person name="Yang W."/>
            <person name="Lam T.T.-Y."/>
            <person name="Chang Q."/>
            <person name="Ding S."/>
            <person name="Wang X."/>
            <person name="Zhu J."/>
            <person name="Ruan X."/>
            <person name="Zhao L."/>
            <person name="Wei J."/>
            <person name="Que T."/>
            <person name="Du C."/>
            <person name="Cheng J."/>
            <person name="Dai P."/>
            <person name="Han X."/>
            <person name="Huang E."/>
            <person name="Gao Y."/>
            <person name="Liu J."/>
            <person name="Shao H."/>
            <person name="Ye R."/>
            <person name="Li L."/>
            <person name="Wei W."/>
            <person name="Wang X."/>
            <person name="Wang C."/>
            <person name="Huo Q."/>
            <person name="Li W."/>
            <person name="Guo W."/>
            <person name="Chen H."/>
            <person name="Chen S."/>
            <person name="Zhou L."/>
            <person name="Zhou L."/>
            <person name="Ni X."/>
            <person name="Tian J."/>
            <person name="Zhou Y."/>
            <person name="Sheng Y."/>
            <person name="Liu T."/>
            <person name="Pan Y."/>
            <person name="Xia L."/>
            <person name="Li J."/>
            <person name="Zhao F."/>
            <person name="Cao W."/>
        </authorList>
    </citation>
    <scope>NUCLEOTIDE SEQUENCE</scope>
    <source>
        <strain evidence="8">Rsan-2018</strain>
        <tissue evidence="8">Larvae</tissue>
    </source>
</reference>
<evidence type="ECO:0000313" key="9">
    <source>
        <dbReference type="Proteomes" id="UP000821837"/>
    </source>
</evidence>
<dbReference type="SUPFAM" id="SSF53448">
    <property type="entry name" value="Nucleotide-diphospho-sugar transferases"/>
    <property type="match status" value="1"/>
</dbReference>
<dbReference type="VEuPathDB" id="VectorBase:RSAN_042757"/>
<dbReference type="InterPro" id="IPR029044">
    <property type="entry name" value="Nucleotide-diphossugar_trans"/>
</dbReference>
<dbReference type="InterPro" id="IPR007577">
    <property type="entry name" value="GlycoTrfase_DXD_sugar-bd_CS"/>
</dbReference>
<comment type="similarity">
    <text evidence="2">Belongs to the glycosyltransferase 32 family.</text>
</comment>
<dbReference type="AlphaFoldDB" id="A0A9D4T4E3"/>
<evidence type="ECO:0000256" key="4">
    <source>
        <dbReference type="ARBA" id="ARBA00022679"/>
    </source>
</evidence>
<keyword evidence="3" id="KW-0328">Glycosyltransferase</keyword>
<accession>A0A9D4T4E3</accession>
<proteinExistence type="inferred from homology"/>
<comment type="caution">
    <text evidence="8">The sequence shown here is derived from an EMBL/GenBank/DDBJ whole genome shotgun (WGS) entry which is preliminary data.</text>
</comment>
<feature type="domain" description="Alpha 1,4-glycosyltransferase" evidence="7">
    <location>
        <begin position="221"/>
        <end position="358"/>
    </location>
</feature>
<dbReference type="Proteomes" id="UP000821837">
    <property type="component" value="Unassembled WGS sequence"/>
</dbReference>
<gene>
    <name evidence="8" type="ORF">HPB52_021586</name>
</gene>
<keyword evidence="6" id="KW-0472">Membrane</keyword>
<evidence type="ECO:0000256" key="5">
    <source>
        <dbReference type="ARBA" id="ARBA00023034"/>
    </source>
</evidence>
<dbReference type="GO" id="GO:0016758">
    <property type="term" value="F:hexosyltransferase activity"/>
    <property type="evidence" value="ECO:0007669"/>
    <property type="project" value="TreeGrafter"/>
</dbReference>
<evidence type="ECO:0000256" key="1">
    <source>
        <dbReference type="ARBA" id="ARBA00004323"/>
    </source>
</evidence>
<organism evidence="8 9">
    <name type="scientific">Rhipicephalus sanguineus</name>
    <name type="common">Brown dog tick</name>
    <name type="synonym">Ixodes sanguineus</name>
    <dbReference type="NCBI Taxonomy" id="34632"/>
    <lineage>
        <taxon>Eukaryota</taxon>
        <taxon>Metazoa</taxon>
        <taxon>Ecdysozoa</taxon>
        <taxon>Arthropoda</taxon>
        <taxon>Chelicerata</taxon>
        <taxon>Arachnida</taxon>
        <taxon>Acari</taxon>
        <taxon>Parasitiformes</taxon>
        <taxon>Ixodida</taxon>
        <taxon>Ixodoidea</taxon>
        <taxon>Ixodidae</taxon>
        <taxon>Rhipicephalinae</taxon>
        <taxon>Rhipicephalus</taxon>
        <taxon>Rhipicephalus</taxon>
    </lineage>
</organism>
<name>A0A9D4T4E3_RHISA</name>
<keyword evidence="9" id="KW-1185">Reference proteome</keyword>
<dbReference type="InterPro" id="IPR007652">
    <property type="entry name" value="A1-4-GlycosylTfrase_dom"/>
</dbReference>
<reference evidence="8" key="1">
    <citation type="journal article" date="2020" name="Cell">
        <title>Large-Scale Comparative Analyses of Tick Genomes Elucidate Their Genetic Diversity and Vector Capacities.</title>
        <authorList>
            <consortium name="Tick Genome and Microbiome Consortium (TIGMIC)"/>
            <person name="Jia N."/>
            <person name="Wang J."/>
            <person name="Shi W."/>
            <person name="Du L."/>
            <person name="Sun Y."/>
            <person name="Zhan W."/>
            <person name="Jiang J.F."/>
            <person name="Wang Q."/>
            <person name="Zhang B."/>
            <person name="Ji P."/>
            <person name="Bell-Sakyi L."/>
            <person name="Cui X.M."/>
            <person name="Yuan T.T."/>
            <person name="Jiang B.G."/>
            <person name="Yang W.F."/>
            <person name="Lam T.T."/>
            <person name="Chang Q.C."/>
            <person name="Ding S.J."/>
            <person name="Wang X.J."/>
            <person name="Zhu J.G."/>
            <person name="Ruan X.D."/>
            <person name="Zhao L."/>
            <person name="Wei J.T."/>
            <person name="Ye R.Z."/>
            <person name="Que T.C."/>
            <person name="Du C.H."/>
            <person name="Zhou Y.H."/>
            <person name="Cheng J.X."/>
            <person name="Dai P.F."/>
            <person name="Guo W.B."/>
            <person name="Han X.H."/>
            <person name="Huang E.J."/>
            <person name="Li L.F."/>
            <person name="Wei W."/>
            <person name="Gao Y.C."/>
            <person name="Liu J.Z."/>
            <person name="Shao H.Z."/>
            <person name="Wang X."/>
            <person name="Wang C.C."/>
            <person name="Yang T.C."/>
            <person name="Huo Q.B."/>
            <person name="Li W."/>
            <person name="Chen H.Y."/>
            <person name="Chen S.E."/>
            <person name="Zhou L.G."/>
            <person name="Ni X.B."/>
            <person name="Tian J.H."/>
            <person name="Sheng Y."/>
            <person name="Liu T."/>
            <person name="Pan Y.S."/>
            <person name="Xia L.Y."/>
            <person name="Li J."/>
            <person name="Zhao F."/>
            <person name="Cao W.C."/>
        </authorList>
    </citation>
    <scope>NUCLEOTIDE SEQUENCE</scope>
    <source>
        <strain evidence="8">Rsan-2018</strain>
    </source>
</reference>
<evidence type="ECO:0000256" key="2">
    <source>
        <dbReference type="ARBA" id="ARBA00009003"/>
    </source>
</evidence>
<keyword evidence="4" id="KW-0808">Transferase</keyword>
<dbReference type="GO" id="GO:0000139">
    <property type="term" value="C:Golgi membrane"/>
    <property type="evidence" value="ECO:0007669"/>
    <property type="project" value="UniProtKB-SubCell"/>
</dbReference>
<dbReference type="EMBL" id="JABSTV010001248">
    <property type="protein sequence ID" value="KAH7969704.1"/>
    <property type="molecule type" value="Genomic_DNA"/>
</dbReference>
<dbReference type="InterPro" id="IPR051981">
    <property type="entry name" value="Glycosyltransf_32"/>
</dbReference>
<sequence length="367" mass="41455">MIRPGYAAGARRHPKRHHILQACEAVHEPRCSRHNFIAKSIVTKLQSRNPDAGISTDRLLVTGDGTRLRPDIVVDLKEKTFILDVAVAWDARTETLEAMCAHKRQKYASLLPVIRERRPNCEVKVLGLAFFARGLICQSTKQAAKEIGLREGELAWYWRAQNPGETHLERLGDAVRFALLWKYGGAYVDLDIVLKKPLTKLRNCVGEEREPPIISGSLLIFERGHPLMEMCMEEMARQYHGSRLLLHSVSEAIARSLRDRYVCERHDSEQFAPARELRCADGRSRVTVLPLEVFFDARNRTRRVAAAESVRNFIIGATARSYVERAGHHSELVVPSERAIAGSPLGSEARRYCPRTNRLAKKGARAP</sequence>
<dbReference type="Gene3D" id="3.90.550.20">
    <property type="match status" value="1"/>
</dbReference>
<evidence type="ECO:0000256" key="3">
    <source>
        <dbReference type="ARBA" id="ARBA00022676"/>
    </source>
</evidence>
<keyword evidence="5" id="KW-0333">Golgi apparatus</keyword>